<dbReference type="InterPro" id="IPR026050">
    <property type="entry name" value="C1GALT1/C1GALT1_chp1"/>
</dbReference>
<evidence type="ECO:0000313" key="9">
    <source>
        <dbReference type="Proteomes" id="UP000272025"/>
    </source>
</evidence>
<protein>
    <recommendedName>
        <fullName evidence="10">Glycosyltransferase family 31 protein</fullName>
    </recommendedName>
</protein>
<evidence type="ECO:0000256" key="6">
    <source>
        <dbReference type="ARBA" id="ARBA00023136"/>
    </source>
</evidence>
<organism evidence="8 9">
    <name type="scientific">Sodiomyces alkalinus (strain CBS 110278 / VKM F-3762 / F11)</name>
    <name type="common">Alkaliphilic filamentous fungus</name>
    <dbReference type="NCBI Taxonomy" id="1314773"/>
    <lineage>
        <taxon>Eukaryota</taxon>
        <taxon>Fungi</taxon>
        <taxon>Dikarya</taxon>
        <taxon>Ascomycota</taxon>
        <taxon>Pezizomycotina</taxon>
        <taxon>Sordariomycetes</taxon>
        <taxon>Hypocreomycetidae</taxon>
        <taxon>Glomerellales</taxon>
        <taxon>Plectosphaerellaceae</taxon>
        <taxon>Sodiomyces</taxon>
    </lineage>
</organism>
<dbReference type="PANTHER" id="PTHR23033:SF40">
    <property type="entry name" value="APPLE DOMAIN-CONTAINING PROTEIN"/>
    <property type="match status" value="1"/>
</dbReference>
<evidence type="ECO:0000256" key="2">
    <source>
        <dbReference type="ARBA" id="ARBA00006462"/>
    </source>
</evidence>
<keyword evidence="3" id="KW-0812">Transmembrane</keyword>
<sequence length="611" mass="69553">MPSDALAPPLKPPSPRVSPRLLGNPYYRRSLRPILFITVSCFLVYLFYSEAQFPQRTIPGASDSISDRIDSFFRASLLHNNTLYQKGTEDRVAKDFDYATNPCRDFPNTDGILLVLKTGATEVFDKLPTQLITNLQCLPDFLVFSDREQQLGRWHIHDALEGVSDAVKAHFTDFDLYRAQAECPLDQKTCLKTFHGQVGRAAWALDKYKFLHILQRTWEMRPNQSWYLFGEADTYFVWPNLVHWLRDRPPVSDPLVEPAYIGSAAMLAGIPFAHGGSGYLLSGALVRDLVGADTESSRNLPNVYDIKARGHCCGDQMLAKAILERLRVKVQHVHPMFNGEKPATFPYGHTHWCDPVLSMHHMEPEDISALWQYEQTRLDNSTILMKDLYYAFIANKMINYRAHWDNLSDDVCYIDPDPAIFNHLDDKMKRRQKKRSDLNRIEKEAHKSVAHCAKVCEYEGLPVDPVENEAENPDIWTQQHGLHGDQDANSAPRNNPTEGEAAGASGSPSLVNSNDPGAQQKGTLEPRDSIEPPRPRIHPLDRKCFQYRYHKGVCCTSRSFKLGVPRRDAKAHLPDKLEDVWQSGWHLQGISDWIAAKGECREPKWKVPDKL</sequence>
<dbReference type="PANTHER" id="PTHR23033">
    <property type="entry name" value="BETA1,3-GALACTOSYLTRANSFERASE"/>
    <property type="match status" value="1"/>
</dbReference>
<dbReference type="GO" id="GO:0016020">
    <property type="term" value="C:membrane"/>
    <property type="evidence" value="ECO:0007669"/>
    <property type="project" value="UniProtKB-SubCell"/>
</dbReference>
<name>A0A3N2Q353_SODAK</name>
<feature type="compositionally biased region" description="Polar residues" evidence="7">
    <location>
        <begin position="506"/>
        <end position="522"/>
    </location>
</feature>
<keyword evidence="9" id="KW-1185">Reference proteome</keyword>
<feature type="compositionally biased region" description="Polar residues" evidence="7">
    <location>
        <begin position="487"/>
        <end position="497"/>
    </location>
</feature>
<reference evidence="8 9" key="1">
    <citation type="journal article" date="2018" name="Mol. Ecol.">
        <title>The obligate alkalophilic soda-lake fungus Sodiomyces alkalinus has shifted to a protein diet.</title>
        <authorList>
            <person name="Grum-Grzhimaylo A.A."/>
            <person name="Falkoski D.L."/>
            <person name="van den Heuvel J."/>
            <person name="Valero-Jimenez C.A."/>
            <person name="Min B."/>
            <person name="Choi I.G."/>
            <person name="Lipzen A."/>
            <person name="Daum C.G."/>
            <person name="Aanen D.K."/>
            <person name="Tsang A."/>
            <person name="Henrissat B."/>
            <person name="Bilanenko E.N."/>
            <person name="de Vries R.P."/>
            <person name="van Kan J.A.L."/>
            <person name="Grigoriev I.V."/>
            <person name="Debets A.J.M."/>
        </authorList>
    </citation>
    <scope>NUCLEOTIDE SEQUENCE [LARGE SCALE GENOMIC DNA]</scope>
    <source>
        <strain evidence="8 9">F11</strain>
    </source>
</reference>
<keyword evidence="5" id="KW-1133">Transmembrane helix</keyword>
<dbReference type="OrthoDB" id="414175at2759"/>
<dbReference type="STRING" id="1314773.A0A3N2Q353"/>
<dbReference type="Proteomes" id="UP000272025">
    <property type="component" value="Unassembled WGS sequence"/>
</dbReference>
<dbReference type="Gene3D" id="3.90.550.50">
    <property type="match status" value="1"/>
</dbReference>
<dbReference type="GeneID" id="39578195"/>
<gene>
    <name evidence="8" type="ORF">SODALDRAFT_322382</name>
</gene>
<keyword evidence="4" id="KW-0735">Signal-anchor</keyword>
<feature type="region of interest" description="Disordered" evidence="7">
    <location>
        <begin position="477"/>
        <end position="537"/>
    </location>
</feature>
<evidence type="ECO:0008006" key="10">
    <source>
        <dbReference type="Google" id="ProtNLM"/>
    </source>
</evidence>
<dbReference type="AlphaFoldDB" id="A0A3N2Q353"/>
<keyword evidence="6" id="KW-0472">Membrane</keyword>
<comment type="similarity">
    <text evidence="2">Belongs to the glycosyltransferase 31 family. Beta3-Gal-T subfamily.</text>
</comment>
<evidence type="ECO:0000256" key="7">
    <source>
        <dbReference type="SAM" id="MobiDB-lite"/>
    </source>
</evidence>
<evidence type="ECO:0000256" key="3">
    <source>
        <dbReference type="ARBA" id="ARBA00022692"/>
    </source>
</evidence>
<accession>A0A3N2Q353</accession>
<evidence type="ECO:0000313" key="8">
    <source>
        <dbReference type="EMBL" id="ROT41193.1"/>
    </source>
</evidence>
<evidence type="ECO:0000256" key="4">
    <source>
        <dbReference type="ARBA" id="ARBA00022968"/>
    </source>
</evidence>
<dbReference type="RefSeq" id="XP_028468999.1">
    <property type="nucleotide sequence ID" value="XM_028609717.1"/>
</dbReference>
<proteinExistence type="inferred from homology"/>
<evidence type="ECO:0000256" key="5">
    <source>
        <dbReference type="ARBA" id="ARBA00022989"/>
    </source>
</evidence>
<feature type="compositionally biased region" description="Basic and acidic residues" evidence="7">
    <location>
        <begin position="524"/>
        <end position="537"/>
    </location>
</feature>
<evidence type="ECO:0000256" key="1">
    <source>
        <dbReference type="ARBA" id="ARBA00004606"/>
    </source>
</evidence>
<comment type="subcellular location">
    <subcellularLocation>
        <location evidence="1">Membrane</location>
        <topology evidence="1">Single-pass type II membrane protein</topology>
    </subcellularLocation>
</comment>
<dbReference type="EMBL" id="ML119052">
    <property type="protein sequence ID" value="ROT41193.1"/>
    <property type="molecule type" value="Genomic_DNA"/>
</dbReference>